<organism evidence="1">
    <name type="scientific">marine metagenome</name>
    <dbReference type="NCBI Taxonomy" id="408172"/>
    <lineage>
        <taxon>unclassified sequences</taxon>
        <taxon>metagenomes</taxon>
        <taxon>ecological metagenomes</taxon>
    </lineage>
</organism>
<protein>
    <submittedName>
        <fullName evidence="1">Uncharacterized protein</fullName>
    </submittedName>
</protein>
<sequence length="27" mass="3174">LYQLLSICGTFCQVLLKSITYRDRLLL</sequence>
<proteinExistence type="predicted"/>
<feature type="non-terminal residue" evidence="1">
    <location>
        <position position="27"/>
    </location>
</feature>
<accession>A0A382MRN7</accession>
<gene>
    <name evidence="1" type="ORF">METZ01_LOCUS302865</name>
</gene>
<feature type="non-terminal residue" evidence="1">
    <location>
        <position position="1"/>
    </location>
</feature>
<dbReference type="EMBL" id="UINC01094621">
    <property type="protein sequence ID" value="SVC50011.1"/>
    <property type="molecule type" value="Genomic_DNA"/>
</dbReference>
<dbReference type="AlphaFoldDB" id="A0A382MRN7"/>
<evidence type="ECO:0000313" key="1">
    <source>
        <dbReference type="EMBL" id="SVC50011.1"/>
    </source>
</evidence>
<reference evidence="1" key="1">
    <citation type="submission" date="2018-05" db="EMBL/GenBank/DDBJ databases">
        <authorList>
            <person name="Lanie J.A."/>
            <person name="Ng W.-L."/>
            <person name="Kazmierczak K.M."/>
            <person name="Andrzejewski T.M."/>
            <person name="Davidsen T.M."/>
            <person name="Wayne K.J."/>
            <person name="Tettelin H."/>
            <person name="Glass J.I."/>
            <person name="Rusch D."/>
            <person name="Podicherti R."/>
            <person name="Tsui H.-C.T."/>
            <person name="Winkler M.E."/>
        </authorList>
    </citation>
    <scope>NUCLEOTIDE SEQUENCE</scope>
</reference>
<name>A0A382MRN7_9ZZZZ</name>